<proteinExistence type="predicted"/>
<keyword evidence="1" id="KW-1133">Transmembrane helix</keyword>
<dbReference type="EMBL" id="QKNY01000013">
    <property type="protein sequence ID" value="RJX42848.1"/>
    <property type="molecule type" value="Genomic_DNA"/>
</dbReference>
<feature type="transmembrane region" description="Helical" evidence="1">
    <location>
        <begin position="95"/>
        <end position="117"/>
    </location>
</feature>
<protein>
    <submittedName>
        <fullName evidence="2">DUF1405 domain-containing protein</fullName>
    </submittedName>
</protein>
<accession>A0A3A6PMU9</accession>
<sequence>MSRLLRDRQSLPARDDLPWWLSPVPATLENLGFRLVWLIVAINLAGTAFGFWYYRAQFAATPTEMWLFVPDSPMATLFIAGAFALWAVGRANDTLTTLAFFGNIKLGLWTPWVLVVFAEEFLAFTPLPLYAFLLVSHLAMVVQAFVLHRITDFPVRAVSPAVLWYTVDLTVDYFIPIVGEPHHTAIPLARETPIALEATAFQLAGWAAVVLTVLPLFWALATRVRKLKAGDSFDH</sequence>
<dbReference type="InterPro" id="IPR009845">
    <property type="entry name" value="DUF1405"/>
</dbReference>
<evidence type="ECO:0000313" key="2">
    <source>
        <dbReference type="EMBL" id="RJX42848.1"/>
    </source>
</evidence>
<gene>
    <name evidence="2" type="ORF">DM826_09175</name>
</gene>
<feature type="transmembrane region" description="Helical" evidence="1">
    <location>
        <begin position="199"/>
        <end position="220"/>
    </location>
</feature>
<keyword evidence="3" id="KW-1185">Reference proteome</keyword>
<dbReference type="PANTHER" id="PTHR40042">
    <property type="entry name" value="HYPOTHETICAL MEMBRANE SPANNING PROTEIN"/>
    <property type="match status" value="1"/>
</dbReference>
<comment type="caution">
    <text evidence="2">The sequence shown here is derived from an EMBL/GenBank/DDBJ whole genome shotgun (WGS) entry which is preliminary data.</text>
</comment>
<dbReference type="PANTHER" id="PTHR40042:SF1">
    <property type="entry name" value="DUF1405 DOMAIN-CONTAINING PROTEIN"/>
    <property type="match status" value="1"/>
</dbReference>
<keyword evidence="1" id="KW-0812">Transmembrane</keyword>
<feature type="transmembrane region" description="Helical" evidence="1">
    <location>
        <begin position="162"/>
        <end position="179"/>
    </location>
</feature>
<dbReference type="AlphaFoldDB" id="A0A3A6PMU9"/>
<dbReference type="Pfam" id="PF07187">
    <property type="entry name" value="DUF1405"/>
    <property type="match status" value="1"/>
</dbReference>
<feature type="transmembrane region" description="Helical" evidence="1">
    <location>
        <begin position="66"/>
        <end position="88"/>
    </location>
</feature>
<evidence type="ECO:0000313" key="3">
    <source>
        <dbReference type="Proteomes" id="UP000276588"/>
    </source>
</evidence>
<keyword evidence="1" id="KW-0472">Membrane</keyword>
<feature type="transmembrane region" description="Helical" evidence="1">
    <location>
        <begin position="35"/>
        <end position="54"/>
    </location>
</feature>
<organism evidence="2 3">
    <name type="scientific">Halonotius aquaticus</name>
    <dbReference type="NCBI Taxonomy" id="2216978"/>
    <lineage>
        <taxon>Archaea</taxon>
        <taxon>Methanobacteriati</taxon>
        <taxon>Methanobacteriota</taxon>
        <taxon>Stenosarchaea group</taxon>
        <taxon>Halobacteria</taxon>
        <taxon>Halobacteriales</taxon>
        <taxon>Haloferacaceae</taxon>
        <taxon>Halonotius</taxon>
    </lineage>
</organism>
<name>A0A3A6PMU9_9EURY</name>
<feature type="transmembrane region" description="Helical" evidence="1">
    <location>
        <begin position="129"/>
        <end position="150"/>
    </location>
</feature>
<dbReference type="OrthoDB" id="160626at2157"/>
<evidence type="ECO:0000256" key="1">
    <source>
        <dbReference type="SAM" id="Phobius"/>
    </source>
</evidence>
<dbReference type="RefSeq" id="WP_120103098.1">
    <property type="nucleotide sequence ID" value="NZ_QKNY01000013.1"/>
</dbReference>
<reference evidence="2 3" key="1">
    <citation type="submission" date="2018-06" db="EMBL/GenBank/DDBJ databases">
        <title>Halonotius sp. F13-13 a new haloarchaeeon isolated from a solar saltern from Isla Cristina, Huelva, Spain.</title>
        <authorList>
            <person name="Duran-Viseras A."/>
            <person name="Sanchez-Porro C."/>
            <person name="Ventosa A."/>
        </authorList>
    </citation>
    <scope>NUCLEOTIDE SEQUENCE [LARGE SCALE GENOMIC DNA]</scope>
    <source>
        <strain evidence="2 3">F13-13</strain>
    </source>
</reference>
<dbReference type="Proteomes" id="UP000276588">
    <property type="component" value="Unassembled WGS sequence"/>
</dbReference>